<dbReference type="Pfam" id="PF00017">
    <property type="entry name" value="SH2"/>
    <property type="match status" value="1"/>
</dbReference>
<dbReference type="GO" id="GO:0005737">
    <property type="term" value="C:cytoplasm"/>
    <property type="evidence" value="ECO:0007669"/>
    <property type="project" value="UniProtKB-ARBA"/>
</dbReference>
<reference evidence="4" key="2">
    <citation type="submission" date="2025-09" db="UniProtKB">
        <authorList>
            <consortium name="Ensembl"/>
        </authorList>
    </citation>
    <scope>IDENTIFICATION</scope>
</reference>
<accession>A0A8D2KWX7</accession>
<dbReference type="AlphaFoldDB" id="A0A8D2KWX7"/>
<dbReference type="SUPFAM" id="SSF55550">
    <property type="entry name" value="SH2 domain"/>
    <property type="match status" value="1"/>
</dbReference>
<evidence type="ECO:0000256" key="1">
    <source>
        <dbReference type="ARBA" id="ARBA00022999"/>
    </source>
</evidence>
<dbReference type="InterPro" id="IPR051751">
    <property type="entry name" value="Immunoreceptor_sig_adapters"/>
</dbReference>
<dbReference type="InterPro" id="IPR036860">
    <property type="entry name" value="SH2_dom_sf"/>
</dbReference>
<evidence type="ECO:0000313" key="4">
    <source>
        <dbReference type="Ensembl" id="ENSVKKP00000013448.1"/>
    </source>
</evidence>
<keyword evidence="5" id="KW-1185">Reference proteome</keyword>
<dbReference type="SMART" id="SM00252">
    <property type="entry name" value="SH2"/>
    <property type="match status" value="1"/>
</dbReference>
<evidence type="ECO:0000313" key="5">
    <source>
        <dbReference type="Proteomes" id="UP000694545"/>
    </source>
</evidence>
<feature type="domain" description="SH2" evidence="3">
    <location>
        <begin position="67"/>
        <end position="156"/>
    </location>
</feature>
<dbReference type="GO" id="GO:0035556">
    <property type="term" value="P:intracellular signal transduction"/>
    <property type="evidence" value="ECO:0007669"/>
    <property type="project" value="TreeGrafter"/>
</dbReference>
<dbReference type="FunFam" id="3.30.505.10:FF:000016">
    <property type="entry name" value="B-cell linker protein isoform 2"/>
    <property type="match status" value="1"/>
</dbReference>
<dbReference type="PANTHER" id="PTHR14098">
    <property type="entry name" value="SH2 DOMAIN CONTAINING PROTEIN"/>
    <property type="match status" value="1"/>
</dbReference>
<dbReference type="Gene3D" id="3.30.505.10">
    <property type="entry name" value="SH2 domain"/>
    <property type="match status" value="1"/>
</dbReference>
<organism evidence="4 5">
    <name type="scientific">Varanus komodoensis</name>
    <name type="common">Komodo dragon</name>
    <dbReference type="NCBI Taxonomy" id="61221"/>
    <lineage>
        <taxon>Eukaryota</taxon>
        <taxon>Metazoa</taxon>
        <taxon>Chordata</taxon>
        <taxon>Craniata</taxon>
        <taxon>Vertebrata</taxon>
        <taxon>Euteleostomi</taxon>
        <taxon>Lepidosauria</taxon>
        <taxon>Squamata</taxon>
        <taxon>Bifurcata</taxon>
        <taxon>Unidentata</taxon>
        <taxon>Episquamata</taxon>
        <taxon>Toxicofera</taxon>
        <taxon>Anguimorpha</taxon>
        <taxon>Paleoanguimorpha</taxon>
        <taxon>Varanoidea</taxon>
        <taxon>Varanidae</taxon>
        <taxon>Varanus</taxon>
    </lineage>
</organism>
<dbReference type="Proteomes" id="UP000694545">
    <property type="component" value="Unplaced"/>
</dbReference>
<reference evidence="4" key="1">
    <citation type="submission" date="2025-08" db="UniProtKB">
        <authorList>
            <consortium name="Ensembl"/>
        </authorList>
    </citation>
    <scope>IDENTIFICATION</scope>
</reference>
<proteinExistence type="predicted"/>
<dbReference type="Ensembl" id="ENSVKKT00000013771.1">
    <property type="protein sequence ID" value="ENSVKKP00000013448.1"/>
    <property type="gene ID" value="ENSVKKG00000009276.1"/>
</dbReference>
<keyword evidence="1 2" id="KW-0727">SH2 domain</keyword>
<dbReference type="GO" id="GO:0007169">
    <property type="term" value="P:cell surface receptor protein tyrosine kinase signaling pathway"/>
    <property type="evidence" value="ECO:0007669"/>
    <property type="project" value="TreeGrafter"/>
</dbReference>
<protein>
    <recommendedName>
        <fullName evidence="3">SH2 domain-containing protein</fullName>
    </recommendedName>
</protein>
<dbReference type="PANTHER" id="PTHR14098:SF16">
    <property type="entry name" value="SH2 DOMAIN-CONTAINING PROTEIN 6"/>
    <property type="match status" value="1"/>
</dbReference>
<name>A0A8D2KWX7_VARKO</name>
<evidence type="ECO:0000259" key="3">
    <source>
        <dbReference type="PROSITE" id="PS50001"/>
    </source>
</evidence>
<evidence type="ECO:0000256" key="2">
    <source>
        <dbReference type="PROSITE-ProRule" id="PRU00191"/>
    </source>
</evidence>
<sequence>MAQEAPSDLLCFCDRESMLQGLLPMCMLMSFCLHDPQPSPKLLSDNCISTKGHVFLTLVPFPLPACQDGAYVVRQSSRQGGSQPFTLVVLYKKYVYNIPIRCVMDSSQYTLGKAGKEHEELFDSVASIIQYYSQHPLVLIDAHTATKEKTCLLFPVKP</sequence>
<dbReference type="PROSITE" id="PS50001">
    <property type="entry name" value="SH2"/>
    <property type="match status" value="1"/>
</dbReference>
<dbReference type="InterPro" id="IPR000980">
    <property type="entry name" value="SH2"/>
</dbReference>